<keyword evidence="7" id="KW-0677">Repeat</keyword>
<reference evidence="15 16" key="1">
    <citation type="submission" date="2015-04" db="EMBL/GenBank/DDBJ databases">
        <authorList>
            <person name="Syromyatnikov M.Y."/>
            <person name="Popov V.N."/>
        </authorList>
    </citation>
    <scope>NUCLEOTIDE SEQUENCE [LARGE SCALE GENOMIC DNA]</scope>
</reference>
<keyword evidence="9" id="KW-1015">Disulfide bond</keyword>
<dbReference type="FunFam" id="2.60.40.2130:FF:000002">
    <property type="entry name" value="Putative Spondin-1"/>
    <property type="match status" value="1"/>
</dbReference>
<protein>
    <recommendedName>
        <fullName evidence="2">Spondin-1</fullName>
    </recommendedName>
    <alternativeName>
        <fullName evidence="11">F-spondin</fullName>
    </alternativeName>
</protein>
<keyword evidence="10" id="KW-0325">Glycoprotein</keyword>
<feature type="chain" id="PRO_5013312179" description="Spondin-1" evidence="12">
    <location>
        <begin position="27"/>
        <end position="828"/>
    </location>
</feature>
<dbReference type="STRING" id="568069.A0A1J1IVV5"/>
<dbReference type="GO" id="GO:0046872">
    <property type="term" value="F:metal ion binding"/>
    <property type="evidence" value="ECO:0007669"/>
    <property type="project" value="UniProtKB-KW"/>
</dbReference>
<dbReference type="Gene3D" id="2.60.40.2130">
    <property type="entry name" value="F-spondin domain"/>
    <property type="match status" value="1"/>
</dbReference>
<evidence type="ECO:0000256" key="10">
    <source>
        <dbReference type="ARBA" id="ARBA00023180"/>
    </source>
</evidence>
<evidence type="ECO:0000256" key="12">
    <source>
        <dbReference type="SAM" id="SignalP"/>
    </source>
</evidence>
<keyword evidence="6 12" id="KW-0732">Signal</keyword>
<dbReference type="Proteomes" id="UP000183832">
    <property type="component" value="Unassembled WGS sequence"/>
</dbReference>
<dbReference type="InterPro" id="IPR036383">
    <property type="entry name" value="TSP1_rpt_sf"/>
</dbReference>
<evidence type="ECO:0000256" key="11">
    <source>
        <dbReference type="ARBA" id="ARBA00030964"/>
    </source>
</evidence>
<dbReference type="InterPro" id="IPR044004">
    <property type="entry name" value="TSP1_spondin_dom"/>
</dbReference>
<dbReference type="Pfam" id="PF06468">
    <property type="entry name" value="Spond_N"/>
    <property type="match status" value="1"/>
</dbReference>
<dbReference type="GO" id="GO:0007155">
    <property type="term" value="P:cell adhesion"/>
    <property type="evidence" value="ECO:0007669"/>
    <property type="project" value="UniProtKB-KW"/>
</dbReference>
<dbReference type="InterPro" id="IPR009465">
    <property type="entry name" value="Spondin_N"/>
</dbReference>
<evidence type="ECO:0000313" key="15">
    <source>
        <dbReference type="EMBL" id="CRL03842.1"/>
    </source>
</evidence>
<dbReference type="PROSITE" id="PS51020">
    <property type="entry name" value="SPONDIN"/>
    <property type="match status" value="1"/>
</dbReference>
<organism evidence="15 16">
    <name type="scientific">Clunio marinus</name>
    <dbReference type="NCBI Taxonomy" id="568069"/>
    <lineage>
        <taxon>Eukaryota</taxon>
        <taxon>Metazoa</taxon>
        <taxon>Ecdysozoa</taxon>
        <taxon>Arthropoda</taxon>
        <taxon>Hexapoda</taxon>
        <taxon>Insecta</taxon>
        <taxon>Pterygota</taxon>
        <taxon>Neoptera</taxon>
        <taxon>Endopterygota</taxon>
        <taxon>Diptera</taxon>
        <taxon>Nematocera</taxon>
        <taxon>Chironomoidea</taxon>
        <taxon>Chironomidae</taxon>
        <taxon>Clunio</taxon>
    </lineage>
</organism>
<proteinExistence type="predicted"/>
<dbReference type="PANTHER" id="PTHR11311:SF16">
    <property type="entry name" value="SPONDIN-1"/>
    <property type="match status" value="1"/>
</dbReference>
<dbReference type="CDD" id="cd08544">
    <property type="entry name" value="Reeler"/>
    <property type="match status" value="1"/>
</dbReference>
<dbReference type="GO" id="GO:0031012">
    <property type="term" value="C:extracellular matrix"/>
    <property type="evidence" value="ECO:0007669"/>
    <property type="project" value="TreeGrafter"/>
</dbReference>
<dbReference type="SMART" id="SM00209">
    <property type="entry name" value="TSP1"/>
    <property type="match status" value="5"/>
</dbReference>
<evidence type="ECO:0000259" key="13">
    <source>
        <dbReference type="PROSITE" id="PS51019"/>
    </source>
</evidence>
<evidence type="ECO:0000256" key="4">
    <source>
        <dbReference type="ARBA" id="ARBA00022530"/>
    </source>
</evidence>
<keyword evidence="8" id="KW-0130">Cell adhesion</keyword>
<evidence type="ECO:0000313" key="16">
    <source>
        <dbReference type="Proteomes" id="UP000183832"/>
    </source>
</evidence>
<feature type="signal peptide" evidence="12">
    <location>
        <begin position="1"/>
        <end position="26"/>
    </location>
</feature>
<dbReference type="PANTHER" id="PTHR11311">
    <property type="entry name" value="SPONDIN"/>
    <property type="match status" value="1"/>
</dbReference>
<dbReference type="Gene3D" id="2.20.100.10">
    <property type="entry name" value="Thrombospondin type-1 (TSP1) repeat"/>
    <property type="match status" value="5"/>
</dbReference>
<dbReference type="Pfam" id="PF00090">
    <property type="entry name" value="TSP_1"/>
    <property type="match status" value="4"/>
</dbReference>
<evidence type="ECO:0000256" key="2">
    <source>
        <dbReference type="ARBA" id="ARBA00019594"/>
    </source>
</evidence>
<comment type="subcellular location">
    <subcellularLocation>
        <location evidence="1">Secreted</location>
        <location evidence="1">Extracellular space</location>
        <location evidence="1">Extracellular matrix</location>
    </subcellularLocation>
</comment>
<accession>A0A1J1IVV5</accession>
<evidence type="ECO:0000256" key="6">
    <source>
        <dbReference type="ARBA" id="ARBA00022729"/>
    </source>
</evidence>
<dbReference type="EMBL" id="CVRI01000059">
    <property type="protein sequence ID" value="CRL03842.1"/>
    <property type="molecule type" value="Genomic_DNA"/>
</dbReference>
<evidence type="ECO:0000256" key="9">
    <source>
        <dbReference type="ARBA" id="ARBA00023157"/>
    </source>
</evidence>
<keyword evidence="5" id="KW-0479">Metal-binding</keyword>
<dbReference type="SUPFAM" id="SSF82895">
    <property type="entry name" value="TSP-1 type 1 repeat"/>
    <property type="match status" value="5"/>
</dbReference>
<keyword evidence="4" id="KW-0272">Extracellular matrix</keyword>
<evidence type="ECO:0000256" key="8">
    <source>
        <dbReference type="ARBA" id="ARBA00022889"/>
    </source>
</evidence>
<dbReference type="InterPro" id="IPR051418">
    <property type="entry name" value="Spondin/Thrombospondin_T1"/>
</dbReference>
<keyword evidence="16" id="KW-1185">Reference proteome</keyword>
<dbReference type="AlphaFoldDB" id="A0A1J1IVV5"/>
<dbReference type="OrthoDB" id="347314at2759"/>
<dbReference type="Pfam" id="PF02014">
    <property type="entry name" value="Reeler"/>
    <property type="match status" value="1"/>
</dbReference>
<dbReference type="NCBIfam" id="NF038123">
    <property type="entry name" value="NF038123_dom"/>
    <property type="match status" value="1"/>
</dbReference>
<dbReference type="PROSITE" id="PS50092">
    <property type="entry name" value="TSP1"/>
    <property type="match status" value="5"/>
</dbReference>
<evidence type="ECO:0000256" key="5">
    <source>
        <dbReference type="ARBA" id="ARBA00022723"/>
    </source>
</evidence>
<feature type="domain" description="Reelin" evidence="13">
    <location>
        <begin position="16"/>
        <end position="196"/>
    </location>
</feature>
<evidence type="ECO:0000259" key="14">
    <source>
        <dbReference type="PROSITE" id="PS51020"/>
    </source>
</evidence>
<dbReference type="Gene3D" id="2.60.40.4060">
    <property type="entry name" value="Reeler domain"/>
    <property type="match status" value="1"/>
</dbReference>
<name>A0A1J1IVV5_9DIPT</name>
<gene>
    <name evidence="15" type="primary">putative Spondin-1</name>
    <name evidence="15" type="ORF">CLUMA_CG016464</name>
</gene>
<dbReference type="InterPro" id="IPR002861">
    <property type="entry name" value="Reeler_dom"/>
</dbReference>
<dbReference type="Pfam" id="PF19028">
    <property type="entry name" value="TSP1_spondin"/>
    <property type="match status" value="1"/>
</dbReference>
<dbReference type="InterPro" id="IPR000884">
    <property type="entry name" value="TSP1_rpt"/>
</dbReference>
<sequence>MSIKVNLSKLLLYFITISIVIRVSTAAAIKCDRIPDGTLASRSSSDGRFKLRILGEPDRYIPGENYTISLEGILRASHGLTHKFTGFYITAERDEQDSVATISSTKYEDDSFAGKFHIVMNAISKFSEKCRNLVTHTNSFPKSDVPISWTAPKAGSGCITFKSTVIEHKDIWYMDEGALSKTLCENEAGTGDSQTMILEECKACDEAKYELTFEGLWSRHTHPKDFPSNGWLTKFSDVIGASHTTEYRFWVYGEPSSEGMKEVAEHGSTRQLERELKEESEHIRTIIKARGISYPNVTGKTFAVFRVDSKHHLVSLVSMIYPSPDWFVGVSGLELCLANGSWIEQKILNLYPYDAGTDSGPTYISPDQPTIPKEAIRRIKPNQPNDPRSPFHDPDNKEMKPLARLYLSRQRLYEKNCDAIVTDTQNDCAVGKWTDWSKCDNPCGKGRRSRQRYYLNPQLAYQKGCKKKLTDHEECHGTRENCDDEPFEEDENIRRSFDPECALTAWTAFSECSAACGKGQRSRTRRYKIRKNHKKCQKKNPKELEQFLNCEGMECAGNKKHEKLTKKKVNRACRLSEWSRWSACTATCGLGERMRHFVYWNRKLAPAELKLRIVGISTNTHKTVRSSLTQAVMATRTILRHKNFVSKRVLYAKFSTLHLHPLPSPSSYVHSIGKINNSLQSYSLVDSERLKLNERVDCEVTNWKRSMCNVTCSDGFRWKSRAIIKYPQNGGQACPKRLSRLERCYVTCPKAIALSSSTPLIDCAYSEWSSWSPCSKTCGDSSLQIRTRSVLNQQQDISECGERLEKRQCEVMPCLVDNGYGIFYNHQH</sequence>
<evidence type="ECO:0000256" key="3">
    <source>
        <dbReference type="ARBA" id="ARBA00022525"/>
    </source>
</evidence>
<dbReference type="InterPro" id="IPR042307">
    <property type="entry name" value="Reeler_sf"/>
</dbReference>
<feature type="domain" description="Spondin" evidence="14">
    <location>
        <begin position="197"/>
        <end position="387"/>
    </location>
</feature>
<keyword evidence="3" id="KW-0964">Secreted</keyword>
<dbReference type="InterPro" id="IPR038678">
    <property type="entry name" value="Spondin_N_sf"/>
</dbReference>
<evidence type="ECO:0000256" key="7">
    <source>
        <dbReference type="ARBA" id="ARBA00022737"/>
    </source>
</evidence>
<dbReference type="PROSITE" id="PS51019">
    <property type="entry name" value="REELIN"/>
    <property type="match status" value="1"/>
</dbReference>
<evidence type="ECO:0000256" key="1">
    <source>
        <dbReference type="ARBA" id="ARBA00004498"/>
    </source>
</evidence>